<organism evidence="3 4">
    <name type="scientific">Solemya pervernicosa gill symbiont</name>
    <dbReference type="NCBI Taxonomy" id="642797"/>
    <lineage>
        <taxon>Bacteria</taxon>
        <taxon>Pseudomonadati</taxon>
        <taxon>Pseudomonadota</taxon>
        <taxon>Gammaproteobacteria</taxon>
        <taxon>sulfur-oxidizing symbionts</taxon>
    </lineage>
</organism>
<evidence type="ECO:0000313" key="3">
    <source>
        <dbReference type="EMBL" id="OOZ41005.1"/>
    </source>
</evidence>
<evidence type="ECO:0000313" key="4">
    <source>
        <dbReference type="Proteomes" id="UP000191110"/>
    </source>
</evidence>
<name>A0A1T2L7C6_9GAMM</name>
<keyword evidence="4" id="KW-1185">Reference proteome</keyword>
<proteinExistence type="predicted"/>
<dbReference type="RefSeq" id="WP_078483109.1">
    <property type="nucleotide sequence ID" value="NZ_MPRL01000015.1"/>
</dbReference>
<dbReference type="Pfam" id="PF10986">
    <property type="entry name" value="ZrgA"/>
    <property type="match status" value="1"/>
</dbReference>
<feature type="chain" id="PRO_5012165074" description="Zinc-binding protein" evidence="2">
    <location>
        <begin position="27"/>
        <end position="206"/>
    </location>
</feature>
<reference evidence="3 4" key="1">
    <citation type="submission" date="2016-11" db="EMBL/GenBank/DDBJ databases">
        <title>Mixed transmission modes and dynamic genome evolution in an obligate animal-bacterial symbiosis.</title>
        <authorList>
            <person name="Russell S.L."/>
            <person name="Corbett-Detig R.B."/>
            <person name="Cavanaugh C.M."/>
        </authorList>
    </citation>
    <scope>NUCLEOTIDE SEQUENCE [LARGE SCALE GENOMIC DNA]</scope>
    <source>
        <strain evidence="3">Sveles-Q1</strain>
    </source>
</reference>
<evidence type="ECO:0000256" key="2">
    <source>
        <dbReference type="SAM" id="SignalP"/>
    </source>
</evidence>
<feature type="region of interest" description="Disordered" evidence="1">
    <location>
        <begin position="116"/>
        <end position="146"/>
    </location>
</feature>
<protein>
    <recommendedName>
        <fullName evidence="5">Zinc-binding protein</fullName>
    </recommendedName>
</protein>
<dbReference type="OrthoDB" id="7346546at2"/>
<dbReference type="EMBL" id="MPRL01000015">
    <property type="protein sequence ID" value="OOZ41005.1"/>
    <property type="molecule type" value="Genomic_DNA"/>
</dbReference>
<dbReference type="AlphaFoldDB" id="A0A1T2L7C6"/>
<accession>A0A1T2L7C6</accession>
<keyword evidence="2" id="KW-0732">Signal</keyword>
<sequence>MNRSEFRSAAVALTALLIPFSPPLHAEEDVHRHHEAHEHGVGQLNIAVEGRELHLELESPAMNIVGFEHAPRNEQEHHAVEHAVEQLRRAERLFITSAAAGCRLHEAEVESGLMEADDEHHEAHHDEAHGDEKHDAHHEEGHGEEAHADFEASYRFACNNPAALSTLTVKLFETFPATEELEVQLLRDRGQTAVELTTANAVINLQ</sequence>
<feature type="signal peptide" evidence="2">
    <location>
        <begin position="1"/>
        <end position="26"/>
    </location>
</feature>
<feature type="compositionally biased region" description="Basic and acidic residues" evidence="1">
    <location>
        <begin position="118"/>
        <end position="146"/>
    </location>
</feature>
<evidence type="ECO:0000256" key="1">
    <source>
        <dbReference type="SAM" id="MobiDB-lite"/>
    </source>
</evidence>
<evidence type="ECO:0008006" key="5">
    <source>
        <dbReference type="Google" id="ProtNLM"/>
    </source>
</evidence>
<gene>
    <name evidence="3" type="ORF">BOW53_05640</name>
</gene>
<dbReference type="InterPro" id="IPR021253">
    <property type="entry name" value="ZrgA-like"/>
</dbReference>
<dbReference type="Proteomes" id="UP000191110">
    <property type="component" value="Unassembled WGS sequence"/>
</dbReference>
<comment type="caution">
    <text evidence="3">The sequence shown here is derived from an EMBL/GenBank/DDBJ whole genome shotgun (WGS) entry which is preliminary data.</text>
</comment>